<dbReference type="EMBL" id="CP034171">
    <property type="protein sequence ID" value="AZI20840.1"/>
    <property type="molecule type" value="Genomic_DNA"/>
</dbReference>
<dbReference type="CDD" id="cd01185">
    <property type="entry name" value="INTN1_C_like"/>
    <property type="match status" value="1"/>
</dbReference>
<dbReference type="Pfam" id="PF00589">
    <property type="entry name" value="Phage_integrase"/>
    <property type="match status" value="1"/>
</dbReference>
<dbReference type="Gene3D" id="1.10.443.10">
    <property type="entry name" value="Intergrase catalytic core"/>
    <property type="match status" value="1"/>
</dbReference>
<gene>
    <name evidence="5" type="ORF">EIH08_09135</name>
</gene>
<dbReference type="Pfam" id="PF13102">
    <property type="entry name" value="Phage_int_SAM_5"/>
    <property type="match status" value="1"/>
</dbReference>
<keyword evidence="3" id="KW-0233">DNA recombination</keyword>
<name>A0A3G8WI38_9FLAO</name>
<dbReference type="PANTHER" id="PTHR30349">
    <property type="entry name" value="PHAGE INTEGRASE-RELATED"/>
    <property type="match status" value="1"/>
</dbReference>
<dbReference type="RefSeq" id="WP_124785020.1">
    <property type="nucleotide sequence ID" value="NZ_CP034171.1"/>
</dbReference>
<dbReference type="InterPro" id="IPR002104">
    <property type="entry name" value="Integrase_catalytic"/>
</dbReference>
<evidence type="ECO:0000256" key="2">
    <source>
        <dbReference type="ARBA" id="ARBA00023125"/>
    </source>
</evidence>
<dbReference type="GO" id="GO:0006310">
    <property type="term" value="P:DNA recombination"/>
    <property type="evidence" value="ECO:0007669"/>
    <property type="project" value="UniProtKB-KW"/>
</dbReference>
<dbReference type="GO" id="GO:0003677">
    <property type="term" value="F:DNA binding"/>
    <property type="evidence" value="ECO:0007669"/>
    <property type="project" value="UniProtKB-KW"/>
</dbReference>
<dbReference type="InterPro" id="IPR010998">
    <property type="entry name" value="Integrase_recombinase_N"/>
</dbReference>
<protein>
    <submittedName>
        <fullName evidence="5">Site-specific integrase</fullName>
    </submittedName>
</protein>
<evidence type="ECO:0000313" key="5">
    <source>
        <dbReference type="EMBL" id="AZI20840.1"/>
    </source>
</evidence>
<dbReference type="GO" id="GO:0015074">
    <property type="term" value="P:DNA integration"/>
    <property type="evidence" value="ECO:0007669"/>
    <property type="project" value="InterPro"/>
</dbReference>
<dbReference type="Proteomes" id="UP000282297">
    <property type="component" value="Chromosome"/>
</dbReference>
<dbReference type="Gene3D" id="1.10.150.130">
    <property type="match status" value="1"/>
</dbReference>
<dbReference type="Pfam" id="PF17293">
    <property type="entry name" value="Arm-DNA-bind_5"/>
    <property type="match status" value="1"/>
</dbReference>
<reference evidence="6" key="1">
    <citation type="submission" date="2018-11" db="EMBL/GenBank/DDBJ databases">
        <title>Proposal to divide the Flavobacteriaceae and reorganize its genera based on Amino Acid Identity values calculated from whole genome sequences.</title>
        <authorList>
            <person name="Nicholson A.C."/>
            <person name="Gulvik C.A."/>
            <person name="Whitney A.M."/>
            <person name="Humrighouse B.W."/>
            <person name="Bell M."/>
            <person name="Holmes B."/>
            <person name="Steigerwalt A.B."/>
            <person name="Villarma A."/>
            <person name="Sheth M."/>
            <person name="Batra D."/>
            <person name="Pryor J."/>
            <person name="Bernardet J.-F."/>
            <person name="Hugo C."/>
            <person name="Kampfer P."/>
            <person name="Newman J.D."/>
            <person name="McQuiston J.R."/>
        </authorList>
    </citation>
    <scope>NUCLEOTIDE SEQUENCE [LARGE SCALE GENOMIC DNA]</scope>
    <source>
        <strain evidence="6">H4753</strain>
    </source>
</reference>
<dbReference type="AlphaFoldDB" id="A0A3G8WI38"/>
<dbReference type="InterPro" id="IPR035386">
    <property type="entry name" value="Arm-DNA-bind_5"/>
</dbReference>
<dbReference type="InterPro" id="IPR013762">
    <property type="entry name" value="Integrase-like_cat_sf"/>
</dbReference>
<dbReference type="PROSITE" id="PS51898">
    <property type="entry name" value="TYR_RECOMBINASE"/>
    <property type="match status" value="1"/>
</dbReference>
<sequence length="410" mass="47067">MNTCKVSFYAKKSKYDKSKATIYARVICQGKRFEISTGSVILIKHWNKYAGRVTGNSKEAVHVNAVIERLKLRILDIQTTLLLLGKEVTVDQIKKIYYGDEDRKFTIVEVFTDHNEKMKNLIGKSFSKGTWERYETSLRHTVEFMKWKYKVGDMPVHQINPDFVNSYEYWLRTVRGCANNSAVKYIKNFQKIINICISNEWITKNPFIGYKSKLEAVTPKFLTTEDLEKIYSKTFKSERLSIIRDLFIFSCYTGLAYIDLKNLGNENFTKGIDGNLWLKTSREKTKVPVAIPVLDIPMEILQKYSNHPKCLNSDKALPVPSNQKVNEYLKEISALCDLDVELTFHAARHTFATTVTLSNGVPLETVSRMLGHTNIRMTQHYAKVLDSKISADMQALKEKLNIPKSEAANA</sequence>
<dbReference type="InterPro" id="IPR050090">
    <property type="entry name" value="Tyrosine_recombinase_XerCD"/>
</dbReference>
<evidence type="ECO:0000313" key="6">
    <source>
        <dbReference type="Proteomes" id="UP000282297"/>
    </source>
</evidence>
<dbReference type="InterPro" id="IPR025269">
    <property type="entry name" value="SAM-like_dom"/>
</dbReference>
<comment type="similarity">
    <text evidence="1">Belongs to the 'phage' integrase family.</text>
</comment>
<keyword evidence="2" id="KW-0238">DNA-binding</keyword>
<feature type="domain" description="Tyr recombinase" evidence="4">
    <location>
        <begin position="217"/>
        <end position="401"/>
    </location>
</feature>
<evidence type="ECO:0000256" key="1">
    <source>
        <dbReference type="ARBA" id="ARBA00008857"/>
    </source>
</evidence>
<evidence type="ECO:0000259" key="4">
    <source>
        <dbReference type="PROSITE" id="PS51898"/>
    </source>
</evidence>
<proteinExistence type="inferred from homology"/>
<organism evidence="5 6">
    <name type="scientific">Chryseobacterium taklimakanense</name>
    <dbReference type="NCBI Taxonomy" id="536441"/>
    <lineage>
        <taxon>Bacteria</taxon>
        <taxon>Pseudomonadati</taxon>
        <taxon>Bacteroidota</taxon>
        <taxon>Flavobacteriia</taxon>
        <taxon>Flavobacteriales</taxon>
        <taxon>Weeksellaceae</taxon>
        <taxon>Chryseobacterium group</taxon>
        <taxon>Chryseobacterium</taxon>
    </lineage>
</organism>
<dbReference type="InterPro" id="IPR011010">
    <property type="entry name" value="DNA_brk_join_enz"/>
</dbReference>
<accession>A0A3G8WI38</accession>
<evidence type="ECO:0000256" key="3">
    <source>
        <dbReference type="ARBA" id="ARBA00023172"/>
    </source>
</evidence>
<dbReference type="SUPFAM" id="SSF56349">
    <property type="entry name" value="DNA breaking-rejoining enzymes"/>
    <property type="match status" value="1"/>
</dbReference>
<dbReference type="PANTHER" id="PTHR30349:SF64">
    <property type="entry name" value="PROPHAGE INTEGRASE INTD-RELATED"/>
    <property type="match status" value="1"/>
</dbReference>